<gene>
    <name evidence="2" type="ORF">OJ997_14985</name>
</gene>
<comment type="caution">
    <text evidence="2">The sequence shown here is derived from an EMBL/GenBank/DDBJ whole genome shotgun (WGS) entry which is preliminary data.</text>
</comment>
<feature type="region of interest" description="Disordered" evidence="1">
    <location>
        <begin position="376"/>
        <end position="475"/>
    </location>
</feature>
<protein>
    <submittedName>
        <fullName evidence="2">Uncharacterized protein</fullName>
    </submittedName>
</protein>
<dbReference type="Proteomes" id="UP001147653">
    <property type="component" value="Unassembled WGS sequence"/>
</dbReference>
<reference evidence="2" key="1">
    <citation type="submission" date="2022-10" db="EMBL/GenBank/DDBJ databases">
        <title>The WGS of Solirubrobacter phytolaccae KCTC 29190.</title>
        <authorList>
            <person name="Jiang Z."/>
        </authorList>
    </citation>
    <scope>NUCLEOTIDE SEQUENCE</scope>
    <source>
        <strain evidence="2">KCTC 29190</strain>
    </source>
</reference>
<accession>A0A9X3S8K7</accession>
<keyword evidence="3" id="KW-1185">Reference proteome</keyword>
<evidence type="ECO:0000313" key="3">
    <source>
        <dbReference type="Proteomes" id="UP001147653"/>
    </source>
</evidence>
<sequence length="576" mass="60037">MVSEPGDYIGAGVARTFDASAGDFFQPRLRPDGALDLVVEGGPYDEIFFFTLAAPNGEPLVPGVYARAGRSYVRGRPEIDIWSEPRACEAVGEFEVRDIAVAPDGTVERAWIIFRQNCEHEPSMFGEIRIGQPAATGPRAVPGFVRWPAVDVGETGRNVPVRVAPAGGRIEAVEVIGAGASDFPVRTNGCAAAAAPCTVTLGYKAAAPGTQRAWLRITDSTGARTDVPLQGFAYGGETGVTMTWPGYGTSSLGPDASWLLEVNRTRARIDVEGEDDSTRRNFRFEPSSGDILAPGTTYSSPFTSFGPAFSQASGGSACSGPGSYTVHDLNILRGELKSLWISFKRDCGPYVEGTIKFRLGDRTPLAPWLVSGPVTDTGLAPGAEPTPTPTPTATPTATATVTPTATATTTATATPTATATATATVTATPTATATATATPAATTPTPVAIATPEPTALPAPDSRARGADAAPLSSSRTSAVERAAARVLASQRRLSAAVKRLSPRRVAAVRSASRRLGVDLRAHRAALVAAGASTRAVDRQLAANLTLQRQLRRYERGKDRPAAAKAIARAASRISA</sequence>
<evidence type="ECO:0000313" key="2">
    <source>
        <dbReference type="EMBL" id="MDA0181608.1"/>
    </source>
</evidence>
<proteinExistence type="predicted"/>
<feature type="compositionally biased region" description="Low complexity" evidence="1">
    <location>
        <begin position="393"/>
        <end position="456"/>
    </location>
</feature>
<name>A0A9X3S8K7_9ACTN</name>
<dbReference type="EMBL" id="JAPDDP010000023">
    <property type="protein sequence ID" value="MDA0181608.1"/>
    <property type="molecule type" value="Genomic_DNA"/>
</dbReference>
<organism evidence="2 3">
    <name type="scientific">Solirubrobacter phytolaccae</name>
    <dbReference type="NCBI Taxonomy" id="1404360"/>
    <lineage>
        <taxon>Bacteria</taxon>
        <taxon>Bacillati</taxon>
        <taxon>Actinomycetota</taxon>
        <taxon>Thermoleophilia</taxon>
        <taxon>Solirubrobacterales</taxon>
        <taxon>Solirubrobacteraceae</taxon>
        <taxon>Solirubrobacter</taxon>
    </lineage>
</organism>
<dbReference type="AlphaFoldDB" id="A0A9X3S8K7"/>
<dbReference type="RefSeq" id="WP_270025956.1">
    <property type="nucleotide sequence ID" value="NZ_JAPDDP010000023.1"/>
</dbReference>
<evidence type="ECO:0000256" key="1">
    <source>
        <dbReference type="SAM" id="MobiDB-lite"/>
    </source>
</evidence>